<keyword evidence="2" id="KW-0472">Membrane</keyword>
<sequence>MRRKWGRGFQFNFPKNADFPKVQLPKMQLPKPLPRRWGKRFPFFGGGNGGSPIRPVPRKWGSGFSSIRIGSGVSPRPVPRKWGTRRRFSFKAGGDSGPAKRWTPKRQRSKMKRRHVWLIALLIVLFLIIQGAIFLDRELRQPLMFLAKIKVNQLATNAINDAIKSELAQALDSDKLIRWRTNADGKITGFEVDYKQQMAITARTIEVVERSLQEHEEVPERIPIGHVLNSPIISSIGPSVSIKFRPASVVKVEVETEQKEAGINNLLVEVYARIRTEVAVIIPFDREPEVIETKIPLSYALVVGDVPTYYYDGSGTPVGSGASQAPAIALPGNPPPQTKLPAANEGKGD</sequence>
<dbReference type="EMBL" id="VNJJ01000008">
    <property type="protein sequence ID" value="TVX98705.1"/>
    <property type="molecule type" value="Genomic_DNA"/>
</dbReference>
<keyword evidence="2" id="KW-0812">Transmembrane</keyword>
<gene>
    <name evidence="3" type="primary">yunB</name>
    <name evidence="3" type="ORF">FPZ45_15510</name>
</gene>
<feature type="region of interest" description="Disordered" evidence="1">
    <location>
        <begin position="320"/>
        <end position="349"/>
    </location>
</feature>
<dbReference type="OrthoDB" id="1649278at2"/>
<evidence type="ECO:0000313" key="3">
    <source>
        <dbReference type="EMBL" id="TVX98705.1"/>
    </source>
</evidence>
<dbReference type="InterPro" id="IPR014197">
    <property type="entry name" value="Sporulation_prot_YunB"/>
</dbReference>
<reference evidence="3 4" key="1">
    <citation type="submission" date="2019-07" db="EMBL/GenBank/DDBJ databases">
        <authorList>
            <person name="Kim J."/>
        </authorList>
    </citation>
    <scope>NUCLEOTIDE SEQUENCE [LARGE SCALE GENOMIC DNA]</scope>
    <source>
        <strain evidence="3 4">G13</strain>
    </source>
</reference>
<dbReference type="NCBIfam" id="TIGR02832">
    <property type="entry name" value="spo_yunB"/>
    <property type="match status" value="1"/>
</dbReference>
<dbReference type="RefSeq" id="WP_144703566.1">
    <property type="nucleotide sequence ID" value="NZ_VNJJ01000008.1"/>
</dbReference>
<organism evidence="3 4">
    <name type="scientific">Cohnella terricola</name>
    <dbReference type="NCBI Taxonomy" id="1289167"/>
    <lineage>
        <taxon>Bacteria</taxon>
        <taxon>Bacillati</taxon>
        <taxon>Bacillota</taxon>
        <taxon>Bacilli</taxon>
        <taxon>Bacillales</taxon>
        <taxon>Paenibacillaceae</taxon>
        <taxon>Cohnella</taxon>
    </lineage>
</organism>
<keyword evidence="2" id="KW-1133">Transmembrane helix</keyword>
<name>A0A559JFQ5_9BACL</name>
<dbReference type="Pfam" id="PF09560">
    <property type="entry name" value="Spore_YunB"/>
    <property type="match status" value="1"/>
</dbReference>
<dbReference type="Proteomes" id="UP000316330">
    <property type="component" value="Unassembled WGS sequence"/>
</dbReference>
<evidence type="ECO:0000313" key="4">
    <source>
        <dbReference type="Proteomes" id="UP000316330"/>
    </source>
</evidence>
<dbReference type="AlphaFoldDB" id="A0A559JFQ5"/>
<comment type="caution">
    <text evidence="3">The sequence shown here is derived from an EMBL/GenBank/DDBJ whole genome shotgun (WGS) entry which is preliminary data.</text>
</comment>
<accession>A0A559JFQ5</accession>
<proteinExistence type="predicted"/>
<evidence type="ECO:0000256" key="1">
    <source>
        <dbReference type="SAM" id="MobiDB-lite"/>
    </source>
</evidence>
<keyword evidence="4" id="KW-1185">Reference proteome</keyword>
<protein>
    <submittedName>
        <fullName evidence="3">Sporulation protein YunB</fullName>
    </submittedName>
</protein>
<feature type="transmembrane region" description="Helical" evidence="2">
    <location>
        <begin position="115"/>
        <end position="135"/>
    </location>
</feature>
<evidence type="ECO:0000256" key="2">
    <source>
        <dbReference type="SAM" id="Phobius"/>
    </source>
</evidence>